<keyword evidence="1" id="KW-0472">Membrane</keyword>
<evidence type="ECO:0008006" key="5">
    <source>
        <dbReference type="Google" id="ProtNLM"/>
    </source>
</evidence>
<keyword evidence="4" id="KW-1185">Reference proteome</keyword>
<feature type="transmembrane region" description="Helical" evidence="1">
    <location>
        <begin position="326"/>
        <end position="346"/>
    </location>
</feature>
<organism evidence="3 4">
    <name type="scientific">Avrilella dinanensis</name>
    <dbReference type="NCBI Taxonomy" id="2008672"/>
    <lineage>
        <taxon>Bacteria</taxon>
        <taxon>Pseudomonadati</taxon>
        <taxon>Bacteroidota</taxon>
        <taxon>Flavobacteriia</taxon>
        <taxon>Flavobacteriales</taxon>
        <taxon>Flavobacteriaceae</taxon>
        <taxon>Avrilella</taxon>
    </lineage>
</organism>
<dbReference type="AlphaFoldDB" id="A0A2M9R490"/>
<evidence type="ECO:0000256" key="2">
    <source>
        <dbReference type="SAM" id="SignalP"/>
    </source>
</evidence>
<name>A0A2M9R490_9FLAO</name>
<feature type="signal peptide" evidence="2">
    <location>
        <begin position="1"/>
        <end position="18"/>
    </location>
</feature>
<dbReference type="Pfam" id="PF13584">
    <property type="entry name" value="BatD"/>
    <property type="match status" value="1"/>
</dbReference>
<keyword evidence="2" id="KW-0732">Signal</keyword>
<reference evidence="3 4" key="1">
    <citation type="submission" date="2017-06" db="EMBL/GenBank/DDBJ databases">
        <title>Description of Avrilella dinanensis gen. nov. sp. nov.</title>
        <authorList>
            <person name="Leyer C."/>
            <person name="Sassi M."/>
            <person name="Minet J."/>
            <person name="Kayal S."/>
            <person name="Cattoir V."/>
        </authorList>
    </citation>
    <scope>NUCLEOTIDE SEQUENCE [LARGE SCALE GENOMIC DNA]</scope>
    <source>
        <strain evidence="3 4">UR159</strain>
    </source>
</reference>
<dbReference type="OrthoDB" id="9807384at2"/>
<dbReference type="EMBL" id="NIPO01000001">
    <property type="protein sequence ID" value="PJR03677.1"/>
    <property type="molecule type" value="Genomic_DNA"/>
</dbReference>
<evidence type="ECO:0000313" key="4">
    <source>
        <dbReference type="Proteomes" id="UP000231960"/>
    </source>
</evidence>
<comment type="caution">
    <text evidence="3">The sequence shown here is derived from an EMBL/GenBank/DDBJ whole genome shotgun (WGS) entry which is preliminary data.</text>
</comment>
<keyword evidence="1" id="KW-1133">Transmembrane helix</keyword>
<sequence>MNKIINYIFLFISFGLFAQKPVSSVVDSTAIHIGSAFTYTIEAQGKNDAKITFPEGEQMGDFEVLESFPADTLIQEQHTAYTKKYLLTQFDSGSYHISRQSVYIDGKNYQTDLHKIDVLPVAVDTLKQPMYDIKTVVGSSVDTSYLIYYIIAVVVCILIGLLVFWLIRKQQNKNLTEDDLFRTPLERATAKLQQLDEKRWVTDGNIKSYYSELTDIAREYIEEVFEIPAKESTSSDLIRLLKQTVKNKKIKLRPQTIKDLQTVLQTADLVKFAKSEPTISEVEKDRKVIEDITSITDKAIPKFSEEQSERVKKREQRYRKRKQIRTWVPVGVSAVLLLLVGSVYAYSSLMDNINLSMFASNKKLYQQEWVTSNYGYPPIKIQTPEALLRVETSATKTENLQSPIASFIYQNLSTKLSVVLSTTITQSTEGIDVNGLLKNKLGTLNTAFSATDVQVDSDKVMVHGIEGIHAKGSFNGKLANDSPEEDYEFELFIFIQKEGIQELSVMFKKGDEYGQKIADKILESVQFNPNQE</sequence>
<evidence type="ECO:0000313" key="3">
    <source>
        <dbReference type="EMBL" id="PJR03677.1"/>
    </source>
</evidence>
<feature type="transmembrane region" description="Helical" evidence="1">
    <location>
        <begin position="146"/>
        <end position="167"/>
    </location>
</feature>
<dbReference type="Proteomes" id="UP000231960">
    <property type="component" value="Unassembled WGS sequence"/>
</dbReference>
<keyword evidence="1" id="KW-0812">Transmembrane</keyword>
<accession>A0A2M9R490</accession>
<dbReference type="InterPro" id="IPR025738">
    <property type="entry name" value="BatD"/>
</dbReference>
<dbReference type="RefSeq" id="WP_100677245.1">
    <property type="nucleotide sequence ID" value="NZ_NIPO01000001.1"/>
</dbReference>
<proteinExistence type="predicted"/>
<gene>
    <name evidence="3" type="ORF">CDL10_03435</name>
</gene>
<feature type="chain" id="PRO_5014916059" description="DUF4381 domain-containing protein" evidence="2">
    <location>
        <begin position="19"/>
        <end position="532"/>
    </location>
</feature>
<protein>
    <recommendedName>
        <fullName evidence="5">DUF4381 domain-containing protein</fullName>
    </recommendedName>
</protein>
<evidence type="ECO:0000256" key="1">
    <source>
        <dbReference type="SAM" id="Phobius"/>
    </source>
</evidence>